<evidence type="ECO:0000313" key="15">
    <source>
        <dbReference type="Proteomes" id="UP000198607"/>
    </source>
</evidence>
<dbReference type="GO" id="GO:0005737">
    <property type="term" value="C:cytoplasm"/>
    <property type="evidence" value="ECO:0007669"/>
    <property type="project" value="UniProtKB-SubCell"/>
</dbReference>
<dbReference type="Pfam" id="PF25601">
    <property type="entry name" value="AAA_lid_14"/>
    <property type="match status" value="1"/>
</dbReference>
<dbReference type="InterPro" id="IPR002197">
    <property type="entry name" value="HTH_Fis"/>
</dbReference>
<dbReference type="InterPro" id="IPR011006">
    <property type="entry name" value="CheY-like_superfamily"/>
</dbReference>
<reference evidence="14 15" key="1">
    <citation type="submission" date="2016-10" db="EMBL/GenBank/DDBJ databases">
        <authorList>
            <person name="de Groot N.N."/>
        </authorList>
    </citation>
    <scope>NUCLEOTIDE SEQUENCE [LARGE SCALE GENOMIC DNA]</scope>
    <source>
        <strain evidence="14 15">DSM 5885</strain>
    </source>
</reference>
<dbReference type="PROSITE" id="PS00676">
    <property type="entry name" value="SIGMA54_INTERACT_2"/>
    <property type="match status" value="1"/>
</dbReference>
<dbReference type="FunFam" id="3.40.50.300:FF:000006">
    <property type="entry name" value="DNA-binding transcriptional regulator NtrC"/>
    <property type="match status" value="1"/>
</dbReference>
<keyword evidence="6" id="KW-0902">Two-component regulatory system</keyword>
<dbReference type="RefSeq" id="WP_091940507.1">
    <property type="nucleotide sequence ID" value="NZ_FNCY01000029.1"/>
</dbReference>
<keyword evidence="7" id="KW-0805">Transcription regulation</keyword>
<dbReference type="EMBL" id="FNCY01000029">
    <property type="protein sequence ID" value="SDI77039.1"/>
    <property type="molecule type" value="Genomic_DNA"/>
</dbReference>
<dbReference type="SMART" id="SM00382">
    <property type="entry name" value="AAA"/>
    <property type="match status" value="1"/>
</dbReference>
<dbReference type="InterPro" id="IPR003593">
    <property type="entry name" value="AAA+_ATPase"/>
</dbReference>
<keyword evidence="8" id="KW-0238">DNA-binding</keyword>
<dbReference type="Gene3D" id="3.40.50.300">
    <property type="entry name" value="P-loop containing nucleotide triphosphate hydrolases"/>
    <property type="match status" value="1"/>
</dbReference>
<evidence type="ECO:0000256" key="11">
    <source>
        <dbReference type="PROSITE-ProRule" id="PRU00169"/>
    </source>
</evidence>
<name>A0A1G8N9Q9_9RHOO</name>
<dbReference type="PANTHER" id="PTHR32071:SF117">
    <property type="entry name" value="PTS-DEPENDENT DIHYDROXYACETONE KINASE OPERON REGULATORY PROTEIN-RELATED"/>
    <property type="match status" value="1"/>
</dbReference>
<evidence type="ECO:0000313" key="14">
    <source>
        <dbReference type="EMBL" id="SDI77039.1"/>
    </source>
</evidence>
<evidence type="ECO:0000256" key="2">
    <source>
        <dbReference type="ARBA" id="ARBA00022490"/>
    </source>
</evidence>
<proteinExistence type="predicted"/>
<evidence type="ECO:0000256" key="1">
    <source>
        <dbReference type="ARBA" id="ARBA00004496"/>
    </source>
</evidence>
<dbReference type="GO" id="GO:0043565">
    <property type="term" value="F:sequence-specific DNA binding"/>
    <property type="evidence" value="ECO:0007669"/>
    <property type="project" value="InterPro"/>
</dbReference>
<dbReference type="InterPro" id="IPR025662">
    <property type="entry name" value="Sigma_54_int_dom_ATP-bd_1"/>
</dbReference>
<evidence type="ECO:0000256" key="10">
    <source>
        <dbReference type="ARBA" id="ARBA00023163"/>
    </source>
</evidence>
<dbReference type="FunFam" id="1.10.8.60:FF:000014">
    <property type="entry name" value="DNA-binding transcriptional regulator NtrC"/>
    <property type="match status" value="1"/>
</dbReference>
<dbReference type="InterPro" id="IPR001789">
    <property type="entry name" value="Sig_transdc_resp-reg_receiver"/>
</dbReference>
<dbReference type="PRINTS" id="PR01590">
    <property type="entry name" value="HTHFIS"/>
</dbReference>
<feature type="domain" description="Response regulatory" evidence="13">
    <location>
        <begin position="6"/>
        <end position="120"/>
    </location>
</feature>
<dbReference type="PROSITE" id="PS50045">
    <property type="entry name" value="SIGMA54_INTERACT_4"/>
    <property type="match status" value="1"/>
</dbReference>
<keyword evidence="5" id="KW-0067">ATP-binding</keyword>
<evidence type="ECO:0000256" key="9">
    <source>
        <dbReference type="ARBA" id="ARBA00023159"/>
    </source>
</evidence>
<evidence type="ECO:0000256" key="5">
    <source>
        <dbReference type="ARBA" id="ARBA00022840"/>
    </source>
</evidence>
<dbReference type="SUPFAM" id="SSF46689">
    <property type="entry name" value="Homeodomain-like"/>
    <property type="match status" value="1"/>
</dbReference>
<evidence type="ECO:0000256" key="6">
    <source>
        <dbReference type="ARBA" id="ARBA00023012"/>
    </source>
</evidence>
<keyword evidence="3 11" id="KW-0597">Phosphoprotein</keyword>
<keyword evidence="15" id="KW-1185">Reference proteome</keyword>
<dbReference type="PROSITE" id="PS00688">
    <property type="entry name" value="SIGMA54_INTERACT_3"/>
    <property type="match status" value="1"/>
</dbReference>
<dbReference type="Pfam" id="PF00072">
    <property type="entry name" value="Response_reg"/>
    <property type="match status" value="1"/>
</dbReference>
<sequence length="468" mass="51618">MKADYQILIVDDDESIRRMLAAVLAREGFQTATARDGEEGLALFRSGSPDIVLMDIRMPGLSGIEAMREMLALRPGATVILMTAYADLDTAVQAIKNGVFDFVIKPFDLAEIGLLVNRAYQMREMRREIRSLQHELSETYRFDRIITNDPAMLALCDSVSRIASSNASVVIHGESGVGKELLAASLHYNSTRAQHPFVKVNCGAIPEGLLESEFFGHEKGAFTGAVARRTGRFEHADGGTLFLDEIGELPLALQVKLLRVIQDREFERVGGEKTLKVDVRLVAATNRDLAAMVAAGTFRQDLFYRLNVVSLSVPPLRDRPTDIALLAAHFLRKFTAEHGREIDDFDDHALAVMQRYSWPGNVRELSNAVERAVVMGSGNMVLAEDLPLSVVQATRQAPLAGDEASAKTLKEQVRAFEARIIQQALERNLGNRSRTANELGISRRALLYKLHELDLDGDDCAEAVAACE</sequence>
<evidence type="ECO:0000256" key="7">
    <source>
        <dbReference type="ARBA" id="ARBA00023015"/>
    </source>
</evidence>
<organism evidence="14 15">
    <name type="scientific">Propionivibrio dicarboxylicus</name>
    <dbReference type="NCBI Taxonomy" id="83767"/>
    <lineage>
        <taxon>Bacteria</taxon>
        <taxon>Pseudomonadati</taxon>
        <taxon>Pseudomonadota</taxon>
        <taxon>Betaproteobacteria</taxon>
        <taxon>Rhodocyclales</taxon>
        <taxon>Rhodocyclaceae</taxon>
        <taxon>Propionivibrio</taxon>
    </lineage>
</organism>
<dbReference type="GO" id="GO:0005524">
    <property type="term" value="F:ATP binding"/>
    <property type="evidence" value="ECO:0007669"/>
    <property type="project" value="UniProtKB-KW"/>
</dbReference>
<dbReference type="InterPro" id="IPR058031">
    <property type="entry name" value="AAA_lid_NorR"/>
</dbReference>
<dbReference type="InterPro" id="IPR009057">
    <property type="entry name" value="Homeodomain-like_sf"/>
</dbReference>
<dbReference type="SMART" id="SM00448">
    <property type="entry name" value="REC"/>
    <property type="match status" value="1"/>
</dbReference>
<feature type="domain" description="Sigma-54 factor interaction" evidence="12">
    <location>
        <begin position="145"/>
        <end position="374"/>
    </location>
</feature>
<evidence type="ECO:0000256" key="4">
    <source>
        <dbReference type="ARBA" id="ARBA00022741"/>
    </source>
</evidence>
<dbReference type="SUPFAM" id="SSF52172">
    <property type="entry name" value="CheY-like"/>
    <property type="match status" value="1"/>
</dbReference>
<dbReference type="InterPro" id="IPR025944">
    <property type="entry name" value="Sigma_54_int_dom_CS"/>
</dbReference>
<keyword evidence="2" id="KW-0963">Cytoplasm</keyword>
<dbReference type="GO" id="GO:0000160">
    <property type="term" value="P:phosphorelay signal transduction system"/>
    <property type="evidence" value="ECO:0007669"/>
    <property type="project" value="UniProtKB-KW"/>
</dbReference>
<comment type="subcellular location">
    <subcellularLocation>
        <location evidence="1">Cytoplasm</location>
    </subcellularLocation>
</comment>
<dbReference type="PROSITE" id="PS00675">
    <property type="entry name" value="SIGMA54_INTERACT_1"/>
    <property type="match status" value="1"/>
</dbReference>
<dbReference type="GO" id="GO:0006355">
    <property type="term" value="P:regulation of DNA-templated transcription"/>
    <property type="evidence" value="ECO:0007669"/>
    <property type="project" value="InterPro"/>
</dbReference>
<dbReference type="SUPFAM" id="SSF52540">
    <property type="entry name" value="P-loop containing nucleoside triphosphate hydrolases"/>
    <property type="match status" value="1"/>
</dbReference>
<dbReference type="InterPro" id="IPR027417">
    <property type="entry name" value="P-loop_NTPase"/>
</dbReference>
<dbReference type="PROSITE" id="PS50110">
    <property type="entry name" value="RESPONSE_REGULATORY"/>
    <property type="match status" value="1"/>
</dbReference>
<evidence type="ECO:0000256" key="3">
    <source>
        <dbReference type="ARBA" id="ARBA00022553"/>
    </source>
</evidence>
<dbReference type="Gene3D" id="1.10.10.60">
    <property type="entry name" value="Homeodomain-like"/>
    <property type="match status" value="1"/>
</dbReference>
<dbReference type="Pfam" id="PF02954">
    <property type="entry name" value="HTH_8"/>
    <property type="match status" value="1"/>
</dbReference>
<dbReference type="FunFam" id="3.40.50.2300:FF:000018">
    <property type="entry name" value="DNA-binding transcriptional regulator NtrC"/>
    <property type="match status" value="1"/>
</dbReference>
<evidence type="ECO:0000259" key="12">
    <source>
        <dbReference type="PROSITE" id="PS50045"/>
    </source>
</evidence>
<keyword evidence="9" id="KW-0010">Activator</keyword>
<dbReference type="CDD" id="cd00009">
    <property type="entry name" value="AAA"/>
    <property type="match status" value="1"/>
</dbReference>
<dbReference type="InterPro" id="IPR002078">
    <property type="entry name" value="Sigma_54_int"/>
</dbReference>
<keyword evidence="10" id="KW-0804">Transcription</keyword>
<dbReference type="Proteomes" id="UP000198607">
    <property type="component" value="Unassembled WGS sequence"/>
</dbReference>
<dbReference type="Pfam" id="PF00158">
    <property type="entry name" value="Sigma54_activat"/>
    <property type="match status" value="1"/>
</dbReference>
<dbReference type="AlphaFoldDB" id="A0A1G8N9Q9"/>
<dbReference type="Gene3D" id="3.40.50.2300">
    <property type="match status" value="1"/>
</dbReference>
<protein>
    <submittedName>
        <fullName evidence="14">Two component, sigma54 specific, transcriptional regulator, Fis family</fullName>
    </submittedName>
</protein>
<dbReference type="PANTHER" id="PTHR32071">
    <property type="entry name" value="TRANSCRIPTIONAL REGULATORY PROTEIN"/>
    <property type="match status" value="1"/>
</dbReference>
<evidence type="ECO:0000256" key="8">
    <source>
        <dbReference type="ARBA" id="ARBA00023125"/>
    </source>
</evidence>
<dbReference type="OrthoDB" id="3516932at2"/>
<feature type="modified residue" description="4-aspartylphosphate" evidence="11">
    <location>
        <position position="55"/>
    </location>
</feature>
<dbReference type="STRING" id="83767.SAMN05660652_04008"/>
<evidence type="ECO:0000259" key="13">
    <source>
        <dbReference type="PROSITE" id="PS50110"/>
    </source>
</evidence>
<gene>
    <name evidence="14" type="ORF">SAMN05660652_04008</name>
</gene>
<dbReference type="InterPro" id="IPR025943">
    <property type="entry name" value="Sigma_54_int_dom_ATP-bd_2"/>
</dbReference>
<keyword evidence="4" id="KW-0547">Nucleotide-binding</keyword>
<dbReference type="Gene3D" id="1.10.8.60">
    <property type="match status" value="1"/>
</dbReference>
<accession>A0A1G8N9Q9</accession>